<evidence type="ECO:0000313" key="3">
    <source>
        <dbReference type="EMBL" id="GEL99806.1"/>
    </source>
</evidence>
<dbReference type="EMBL" id="BJWH01000022">
    <property type="protein sequence ID" value="GEL99806.1"/>
    <property type="molecule type" value="Genomic_DNA"/>
</dbReference>
<feature type="region of interest" description="Disordered" evidence="1">
    <location>
        <begin position="1"/>
        <end position="21"/>
    </location>
</feature>
<sequence>MDDRTEHEKAAGTPPAAPDASDDVAFARLQAADPAAGVDPNLPALYTAVADRTGVEVTAPGDELAARRARRAPRWLQVAAVVAGVAVVGGGSYAYGLNNAPETVTAAPAISLGDAGGGARDAVAPEAASMAGGGVAMNDSAKMMYPWWGGRTVFTANGLSTEGGSGDAWGFDAAGTFSEATAAAAAAALGVSGQPRLEYGTWSVGPNDGSGASVSLSPDGTASLSYYDPTRDPWNCVRSAPDSVGEPAEDAAGGDVAVPEPAIVDPSGECTSDAPAPTGDAAVAQAKDVLASVGVDPAGYQFSASTDPASPQVTNVTASQVIADQQTGVTASVTLVADGVQSLYAPLAPLVELGSYDVVSATDAVARLMDPRFGASGGGGVMPLAAEGMRADDSVSSVPVDPTVPATPAAGSPLAWPVQEVTLVSARLGVALTTLPTGASVLVPTYELADADGVTWSVIAVVDEQLDFSAVS</sequence>
<dbReference type="Proteomes" id="UP000321049">
    <property type="component" value="Unassembled WGS sequence"/>
</dbReference>
<accession>A0A511JP90</accession>
<organism evidence="3 4">
    <name type="scientific">Cellulomonas terrae</name>
    <dbReference type="NCBI Taxonomy" id="311234"/>
    <lineage>
        <taxon>Bacteria</taxon>
        <taxon>Bacillati</taxon>
        <taxon>Actinomycetota</taxon>
        <taxon>Actinomycetes</taxon>
        <taxon>Micrococcales</taxon>
        <taxon>Cellulomonadaceae</taxon>
        <taxon>Cellulomonas</taxon>
    </lineage>
</organism>
<name>A0A511JP90_9CELL</name>
<protein>
    <submittedName>
        <fullName evidence="3">Uncharacterized protein</fullName>
    </submittedName>
</protein>
<gene>
    <name evidence="3" type="ORF">CTE05_33530</name>
</gene>
<keyword evidence="2" id="KW-0812">Transmembrane</keyword>
<dbReference type="AlphaFoldDB" id="A0A511JP90"/>
<keyword evidence="2" id="KW-0472">Membrane</keyword>
<proteinExistence type="predicted"/>
<feature type="transmembrane region" description="Helical" evidence="2">
    <location>
        <begin position="75"/>
        <end position="95"/>
    </location>
</feature>
<evidence type="ECO:0000256" key="2">
    <source>
        <dbReference type="SAM" id="Phobius"/>
    </source>
</evidence>
<feature type="compositionally biased region" description="Basic and acidic residues" evidence="1">
    <location>
        <begin position="1"/>
        <end position="10"/>
    </location>
</feature>
<keyword evidence="2" id="KW-1133">Transmembrane helix</keyword>
<keyword evidence="4" id="KW-1185">Reference proteome</keyword>
<reference evidence="3 4" key="1">
    <citation type="submission" date="2019-07" db="EMBL/GenBank/DDBJ databases">
        <title>Whole genome shotgun sequence of Cellulomonas terrae NBRC 100819.</title>
        <authorList>
            <person name="Hosoyama A."/>
            <person name="Uohara A."/>
            <person name="Ohji S."/>
            <person name="Ichikawa N."/>
        </authorList>
    </citation>
    <scope>NUCLEOTIDE SEQUENCE [LARGE SCALE GENOMIC DNA]</scope>
    <source>
        <strain evidence="3 4">NBRC 100819</strain>
    </source>
</reference>
<evidence type="ECO:0000313" key="4">
    <source>
        <dbReference type="Proteomes" id="UP000321049"/>
    </source>
</evidence>
<dbReference type="OrthoDB" id="3268840at2"/>
<comment type="caution">
    <text evidence="3">The sequence shown here is derived from an EMBL/GenBank/DDBJ whole genome shotgun (WGS) entry which is preliminary data.</text>
</comment>
<dbReference type="RefSeq" id="WP_146847432.1">
    <property type="nucleotide sequence ID" value="NZ_BJWH01000022.1"/>
</dbReference>
<evidence type="ECO:0000256" key="1">
    <source>
        <dbReference type="SAM" id="MobiDB-lite"/>
    </source>
</evidence>